<dbReference type="GO" id="GO:0016491">
    <property type="term" value="F:oxidoreductase activity"/>
    <property type="evidence" value="ECO:0007669"/>
    <property type="project" value="UniProtKB-KW"/>
</dbReference>
<keyword evidence="4" id="KW-0288">FMN</keyword>
<protein>
    <submittedName>
        <fullName evidence="7">Nitroreductase family protein</fullName>
    </submittedName>
</protein>
<keyword evidence="5" id="KW-0560">Oxidoreductase</keyword>
<evidence type="ECO:0000313" key="8">
    <source>
        <dbReference type="Proteomes" id="UP000655759"/>
    </source>
</evidence>
<dbReference type="PANTHER" id="PTHR43673:SF2">
    <property type="entry name" value="NITROREDUCTASE"/>
    <property type="match status" value="1"/>
</dbReference>
<reference evidence="7" key="1">
    <citation type="submission" date="2021-02" db="EMBL/GenBank/DDBJ databases">
        <authorList>
            <person name="Han P."/>
        </authorList>
    </citation>
    <scope>NUCLEOTIDE SEQUENCE</scope>
    <source>
        <strain evidence="7">Candidatus Nitrosotenuis uzonensis 5A</strain>
    </source>
</reference>
<feature type="domain" description="Nitroreductase" evidence="6">
    <location>
        <begin position="148"/>
        <end position="288"/>
    </location>
</feature>
<evidence type="ECO:0000256" key="4">
    <source>
        <dbReference type="ARBA" id="ARBA00022643"/>
    </source>
</evidence>
<dbReference type="InterPro" id="IPR029479">
    <property type="entry name" value="Nitroreductase"/>
</dbReference>
<dbReference type="PANTHER" id="PTHR43673">
    <property type="entry name" value="NAD(P)H NITROREDUCTASE YDGI-RELATED"/>
    <property type="match status" value="1"/>
</dbReference>
<dbReference type="AlphaFoldDB" id="A0A812EU51"/>
<dbReference type="EMBL" id="CAJNAQ010000002">
    <property type="protein sequence ID" value="CAE6487758.1"/>
    <property type="molecule type" value="Genomic_DNA"/>
</dbReference>
<comment type="caution">
    <text evidence="7">The sequence shown here is derived from an EMBL/GenBank/DDBJ whole genome shotgun (WGS) entry which is preliminary data.</text>
</comment>
<dbReference type="InterPro" id="IPR000415">
    <property type="entry name" value="Nitroreductase-like"/>
</dbReference>
<comment type="cofactor">
    <cofactor evidence="1">
        <name>FMN</name>
        <dbReference type="ChEBI" id="CHEBI:58210"/>
    </cofactor>
</comment>
<dbReference type="CDD" id="cd02062">
    <property type="entry name" value="Nitro_FMN_reductase"/>
    <property type="match status" value="1"/>
</dbReference>
<name>A0A812EU51_9ARCH</name>
<gene>
    <name evidence="7" type="ORF">NUZ5A_20362</name>
</gene>
<evidence type="ECO:0000256" key="5">
    <source>
        <dbReference type="ARBA" id="ARBA00023002"/>
    </source>
</evidence>
<evidence type="ECO:0000313" key="7">
    <source>
        <dbReference type="EMBL" id="CAE6487758.1"/>
    </source>
</evidence>
<accession>A0A812EU51</accession>
<evidence type="ECO:0000256" key="2">
    <source>
        <dbReference type="ARBA" id="ARBA00007118"/>
    </source>
</evidence>
<proteinExistence type="inferred from homology"/>
<evidence type="ECO:0000256" key="1">
    <source>
        <dbReference type="ARBA" id="ARBA00001917"/>
    </source>
</evidence>
<comment type="similarity">
    <text evidence="2">Belongs to the nitroreductase family.</text>
</comment>
<evidence type="ECO:0000259" key="6">
    <source>
        <dbReference type="Pfam" id="PF00881"/>
    </source>
</evidence>
<dbReference type="SUPFAM" id="SSF55469">
    <property type="entry name" value="FMN-dependent nitroreductase-like"/>
    <property type="match status" value="1"/>
</dbReference>
<evidence type="ECO:0000256" key="3">
    <source>
        <dbReference type="ARBA" id="ARBA00022630"/>
    </source>
</evidence>
<keyword evidence="3" id="KW-0285">Flavoprotein</keyword>
<dbReference type="Pfam" id="PF00881">
    <property type="entry name" value="Nitroreductase"/>
    <property type="match status" value="1"/>
</dbReference>
<organism evidence="7 8">
    <name type="scientific">Candidatus Nitrosotenuis uzonensis</name>
    <dbReference type="NCBI Taxonomy" id="1407055"/>
    <lineage>
        <taxon>Archaea</taxon>
        <taxon>Nitrososphaerota</taxon>
        <taxon>Candidatus Nitrosotenuis</taxon>
    </lineage>
</organism>
<dbReference type="Proteomes" id="UP000655759">
    <property type="component" value="Unassembled WGS sequence"/>
</dbReference>
<sequence length="308" mass="34747">MYEFAKVDYPYVKKDNGCRLVWTDPHDNDKEKVIYLTQDDLSHLHTVLSQKSTGRITLEDNAGSIIVNESESSFNIKGDKPLTVKTSVLAEKLLKFIEDHDKVIIKCTEYVPSQKIDEVDVKNKLLSAILTSETKEDKLDTDLFHVMATRRSTRKFAEKQIEDWKIDRVLAAADTAPTAGNFQGFEVFYVKDENVKEMLVKAANNQPYVNAPLVLVFCKNPSRVKLNFPPETLAKFAIQDATIACAYSQLAASALGLSSIWIGMIDEQKVMDAIGTNLRPSSILCIGYPVQKRNPRPRRNLKDLIHVI</sequence>
<dbReference type="Gene3D" id="3.40.109.10">
    <property type="entry name" value="NADH Oxidase"/>
    <property type="match status" value="1"/>
</dbReference>